<dbReference type="Proteomes" id="UP000231279">
    <property type="component" value="Unassembled WGS sequence"/>
</dbReference>
<proteinExistence type="predicted"/>
<organism evidence="1 2">
    <name type="scientific">Handroanthus impetiginosus</name>
    <dbReference type="NCBI Taxonomy" id="429701"/>
    <lineage>
        <taxon>Eukaryota</taxon>
        <taxon>Viridiplantae</taxon>
        <taxon>Streptophyta</taxon>
        <taxon>Embryophyta</taxon>
        <taxon>Tracheophyta</taxon>
        <taxon>Spermatophyta</taxon>
        <taxon>Magnoliopsida</taxon>
        <taxon>eudicotyledons</taxon>
        <taxon>Gunneridae</taxon>
        <taxon>Pentapetalae</taxon>
        <taxon>asterids</taxon>
        <taxon>lamiids</taxon>
        <taxon>Lamiales</taxon>
        <taxon>Bignoniaceae</taxon>
        <taxon>Crescentiina</taxon>
        <taxon>Tabebuia alliance</taxon>
        <taxon>Handroanthus</taxon>
    </lineage>
</organism>
<evidence type="ECO:0000313" key="2">
    <source>
        <dbReference type="Proteomes" id="UP000231279"/>
    </source>
</evidence>
<reference evidence="2" key="1">
    <citation type="journal article" date="2018" name="Gigascience">
        <title>Genome assembly of the Pink Ipe (Handroanthus impetiginosus, Bignoniaceae), a highly valued, ecologically keystone Neotropical timber forest tree.</title>
        <authorList>
            <person name="Silva-Junior O.B."/>
            <person name="Grattapaglia D."/>
            <person name="Novaes E."/>
            <person name="Collevatti R.G."/>
        </authorList>
    </citation>
    <scope>NUCLEOTIDE SEQUENCE [LARGE SCALE GENOMIC DNA]</scope>
    <source>
        <strain evidence="2">cv. UFG-1</strain>
    </source>
</reference>
<gene>
    <name evidence="1" type="ORF">CDL12_27815</name>
</gene>
<name>A0A2G9G301_9LAMI</name>
<keyword evidence="2" id="KW-1185">Reference proteome</keyword>
<comment type="caution">
    <text evidence="1">The sequence shown here is derived from an EMBL/GenBank/DDBJ whole genome shotgun (WGS) entry which is preliminary data.</text>
</comment>
<accession>A0A2G9G301</accession>
<sequence>MPLHESLKHGAYSFSALILLCKDVRKKRRLGSQPPCVSYCVYYYDYILVIHGPAEQEKYVHQLIILT</sequence>
<protein>
    <submittedName>
        <fullName evidence="1">Uncharacterized protein</fullName>
    </submittedName>
</protein>
<dbReference type="EMBL" id="NKXS01007432">
    <property type="protein sequence ID" value="PIM99688.1"/>
    <property type="molecule type" value="Genomic_DNA"/>
</dbReference>
<dbReference type="AlphaFoldDB" id="A0A2G9G301"/>
<evidence type="ECO:0000313" key="1">
    <source>
        <dbReference type="EMBL" id="PIM99688.1"/>
    </source>
</evidence>